<comment type="caution">
    <text evidence="1">The sequence shown here is derived from an EMBL/GenBank/DDBJ whole genome shotgun (WGS) entry which is preliminary data.</text>
</comment>
<dbReference type="PATRIC" id="fig|1150625.3.peg.3308"/>
<evidence type="ECO:0000313" key="1">
    <source>
        <dbReference type="EMBL" id="KUP04263.1"/>
    </source>
</evidence>
<protein>
    <submittedName>
        <fullName evidence="1">Uncharacterized protein</fullName>
    </submittedName>
</protein>
<dbReference type="Proteomes" id="UP000074108">
    <property type="component" value="Unassembled WGS sequence"/>
</dbReference>
<accession>A0A147K4F6</accession>
<dbReference type="AlphaFoldDB" id="A0A147K4F6"/>
<dbReference type="EMBL" id="LDYG01000052">
    <property type="protein sequence ID" value="KUP04263.1"/>
    <property type="molecule type" value="Genomic_DNA"/>
</dbReference>
<name>A0A147K4F6_9BACI</name>
<gene>
    <name evidence="1" type="ORF">Q75_15815</name>
</gene>
<evidence type="ECO:0000313" key="2">
    <source>
        <dbReference type="Proteomes" id="UP000074108"/>
    </source>
</evidence>
<proteinExistence type="predicted"/>
<organism evidence="1 2">
    <name type="scientific">Bacillus coahuilensis p1.1.43</name>
    <dbReference type="NCBI Taxonomy" id="1150625"/>
    <lineage>
        <taxon>Bacteria</taxon>
        <taxon>Bacillati</taxon>
        <taxon>Bacillota</taxon>
        <taxon>Bacilli</taxon>
        <taxon>Bacillales</taxon>
        <taxon>Bacillaceae</taxon>
        <taxon>Bacillus</taxon>
    </lineage>
</organism>
<reference evidence="1 2" key="1">
    <citation type="journal article" date="2016" name="Front. Microbiol.">
        <title>Microevolution Analysis of Bacillus coahuilensis Unveils Differences in Phosphorus Acquisition Strategies and Their Regulation.</title>
        <authorList>
            <person name="Gomez-Lunar Z."/>
            <person name="Hernandez-Gonzalez I."/>
            <person name="Rodriguez-Torres M.D."/>
            <person name="Souza V."/>
            <person name="Olmedo-Alvarez G."/>
        </authorList>
    </citation>
    <scope>NUCLEOTIDE SEQUENCE [LARGE SCALE GENOMIC DNA]</scope>
    <source>
        <strain evidence="2">p1.1.43</strain>
    </source>
</reference>
<sequence>MVEVCAGSGLLGKTLLNLDDENVTDSHCWQKGGYTVELDDEWVKFAEDVTEEFAEETIRNKTKIDVLIMAMPPKDNTAFHAAIVLKKKHPDAKIFYIGTWNSSYDGTCDFFDHLDDVDDSDFTDLVINRYPNELSEFQQRTAEVRDIAGLIGPQLKEFNFCNVQDCACNSPKHYGIEL</sequence>
<keyword evidence="2" id="KW-1185">Reference proteome</keyword>